<reference evidence="2 3" key="1">
    <citation type="submission" date="2019-03" db="EMBL/GenBank/DDBJ databases">
        <title>Genomics of glacier-inhabiting Cryobacterium strains.</title>
        <authorList>
            <person name="Liu Q."/>
            <person name="Xin Y.-H."/>
        </authorList>
    </citation>
    <scope>NUCLEOTIDE SEQUENCE [LARGE SCALE GENOMIC DNA]</scope>
    <source>
        <strain evidence="2 3">Sr47</strain>
    </source>
</reference>
<dbReference type="Gene3D" id="3.40.50.300">
    <property type="entry name" value="P-loop containing nucleotide triphosphate hydrolases"/>
    <property type="match status" value="2"/>
</dbReference>
<proteinExistence type="predicted"/>
<dbReference type="AlphaFoldDB" id="A0A4R8UAZ1"/>
<evidence type="ECO:0000313" key="3">
    <source>
        <dbReference type="Proteomes" id="UP000297866"/>
    </source>
</evidence>
<dbReference type="Proteomes" id="UP000297866">
    <property type="component" value="Unassembled WGS sequence"/>
</dbReference>
<dbReference type="SUPFAM" id="SSF52540">
    <property type="entry name" value="P-loop containing nucleoside triphosphate hydrolases"/>
    <property type="match status" value="1"/>
</dbReference>
<dbReference type="RefSeq" id="WP_134492339.1">
    <property type="nucleotide sequence ID" value="NZ_SOEZ01000072.1"/>
</dbReference>
<name>A0A4R8UAZ1_9MICO</name>
<dbReference type="InterPro" id="IPR008571">
    <property type="entry name" value="HerA-like"/>
</dbReference>
<dbReference type="InterPro" id="IPR002789">
    <property type="entry name" value="HerA_central"/>
</dbReference>
<evidence type="ECO:0000313" key="2">
    <source>
        <dbReference type="EMBL" id="TFB47568.1"/>
    </source>
</evidence>
<dbReference type="PANTHER" id="PTHR42957">
    <property type="entry name" value="HELICASE MJ1565-RELATED"/>
    <property type="match status" value="1"/>
</dbReference>
<dbReference type="Pfam" id="PF01935">
    <property type="entry name" value="DUF87"/>
    <property type="match status" value="1"/>
</dbReference>
<comment type="caution">
    <text evidence="2">The sequence shown here is derived from an EMBL/GenBank/DDBJ whole genome shotgun (WGS) entry which is preliminary data.</text>
</comment>
<protein>
    <submittedName>
        <fullName evidence="2">ATP-binding protein</fullName>
    </submittedName>
</protein>
<keyword evidence="2" id="KW-0547">Nucleotide-binding</keyword>
<gene>
    <name evidence="2" type="ORF">E3O23_14900</name>
</gene>
<dbReference type="PANTHER" id="PTHR42957:SF1">
    <property type="entry name" value="HELICASE MJ1565-RELATED"/>
    <property type="match status" value="1"/>
</dbReference>
<keyword evidence="2" id="KW-0067">ATP-binding</keyword>
<evidence type="ECO:0000259" key="1">
    <source>
        <dbReference type="Pfam" id="PF01935"/>
    </source>
</evidence>
<dbReference type="GO" id="GO:0005524">
    <property type="term" value="F:ATP binding"/>
    <property type="evidence" value="ECO:0007669"/>
    <property type="project" value="UniProtKB-KW"/>
</dbReference>
<organism evidence="2 3">
    <name type="scientific">Cryobacterium tagatosivorans</name>
    <dbReference type="NCBI Taxonomy" id="1259199"/>
    <lineage>
        <taxon>Bacteria</taxon>
        <taxon>Bacillati</taxon>
        <taxon>Actinomycetota</taxon>
        <taxon>Actinomycetes</taxon>
        <taxon>Micrococcales</taxon>
        <taxon>Microbacteriaceae</taxon>
        <taxon>Cryobacterium</taxon>
    </lineage>
</organism>
<dbReference type="EMBL" id="SOEZ01000072">
    <property type="protein sequence ID" value="TFB47568.1"/>
    <property type="molecule type" value="Genomic_DNA"/>
</dbReference>
<dbReference type="InterPro" id="IPR027417">
    <property type="entry name" value="P-loop_NTPase"/>
</dbReference>
<dbReference type="OrthoDB" id="9806951at2"/>
<feature type="domain" description="Helicase HerA central" evidence="1">
    <location>
        <begin position="111"/>
        <end position="191"/>
    </location>
</feature>
<sequence length="473" mass="50959">MATSSEDEANRTGVSAEGRSFRFKLPPDEVFPPGSFVIFRQAGGRTALGQVESHTDGPTGRAAATGRILGVIAPDGRLDPLASSPFRSAEVAPAGEDTIELLHHATGATLAVGSLATNPDVPARLLPHRFNRHTFWCGQSGSGKTYALGVVLEQLLAHTDLPLVIFDPNGDFVRLPDVRSDASSEDADRLRGRDIRVLRPGAGPVAPGLPGHLRARFTALPLHLKAAMLRLDPLVDRQEYNSLLHLEDRFAHLDATVLLSALRDSPDPAHHALALRIENLGLLDWQIWAGEETAATDIIETRPTATVLDLGGFQFAEEPLVVALSVLEHLWARREERRPVLIVIDEAHNLCSPDPGGPLQEAVREQIIRIAAEGRKFGLWLLLSTQRPSKIHPSIISQCDNLALMKMSSPLDLAELGAVFGFAPAALMSQSSRFRQGEALFAGGFVPAPSVVQVSSRLTQEGGKDVGVPLRTS</sequence>
<accession>A0A4R8UAZ1</accession>
<keyword evidence="3" id="KW-1185">Reference proteome</keyword>